<evidence type="ECO:0000313" key="3">
    <source>
        <dbReference type="EMBL" id="SEO23541.1"/>
    </source>
</evidence>
<evidence type="ECO:0000256" key="1">
    <source>
        <dbReference type="SAM" id="SignalP"/>
    </source>
</evidence>
<name>A0A1H8N1M8_9RHOB</name>
<dbReference type="Gene3D" id="1.50.10.140">
    <property type="match status" value="1"/>
</dbReference>
<gene>
    <name evidence="3" type="ORF">SAMN05216227_10683</name>
</gene>
<keyword evidence="1" id="KW-0732">Signal</keyword>
<dbReference type="EMBL" id="FOCO01000068">
    <property type="protein sequence ID" value="SEO23541.1"/>
    <property type="molecule type" value="Genomic_DNA"/>
</dbReference>
<dbReference type="AlphaFoldDB" id="A0A1H8N1M8"/>
<feature type="signal peptide" evidence="1">
    <location>
        <begin position="1"/>
        <end position="22"/>
    </location>
</feature>
<dbReference type="STRING" id="1077947.SAMN05216227_10683"/>
<dbReference type="InterPro" id="IPR021478">
    <property type="entry name" value="DUF3131"/>
</dbReference>
<feature type="chain" id="PRO_5010242136" description="DUF3131 domain-containing protein" evidence="1">
    <location>
        <begin position="23"/>
        <end position="854"/>
    </location>
</feature>
<sequence>MRRRTFLTAVAFGSIIGRSVSAQEIVPPQPQRVLFTITGINARTNAESLGTLLSALVANAVPVNLVVDSGDSPTPLWQGSEIGRLLARYFESFPGLIDVVAWCPDLGQEAPYQAARAAQKVRQSLVDILYGPSGPGLSRQPLLSIACKSPLDSPAASATLSAGFRTVIALPDNGLPVEARLDLQGVLSLLGGEVLRVEEAATALSRNLPGLQRHFIFAAGDVTRTATDVLFAAARDIGRILKAAALDLSMVSDLASAVQMRTDGGFRRRVVLHLLEPTPADPLAMAHLAALQDMLRAEKILFSTGPDITGSIAAGTGDLSYWVPLAIVKSDRPDQGLMLGTFAKEPLSLALPGSVAADDMRFGVVVKPVVGGRRITGLAAQAELNIPVLAYFGAVGEEPFPDQRDLETLEDGVLLVAASALSEPALRTAFLHAIRPIVARTETRMMSLATYCAETLPQDLLLPTLLLTRAKRLKPVPPATGILSAERAELLEDAQSAWAYFSDNTIRSTGLCPATMTLGTRPSADFLAASMWEIGSHVNALIAAVDLGLIPDEDFADRIKRLLRTVERASRKRLVLPPETINAQSGKGTTRFNSFDTGRLMISLGRLNRHRLAPAGLDALVASWDFAQVIIDRRLHSYRGKQMIEDFASNYTDYVAAGMRLWGFDVASPFDDFARVATADDEARLLAATVAFGPLGAEPSLLYLIEMEPSPSASFLADCLDALQSRLAKESGVPAAASETPLDRFPWFTYQGYDLSKFTDPWIVQFAGEDGTTVTDISGTSLRAISSKAAYLWHAVRPNAYSTRLIDSLRHQARTKSGFKSALYFTAQTATTNYADLNTNAVILQSIAHILTKG</sequence>
<dbReference type="Proteomes" id="UP000183002">
    <property type="component" value="Unassembled WGS sequence"/>
</dbReference>
<proteinExistence type="predicted"/>
<evidence type="ECO:0000313" key="4">
    <source>
        <dbReference type="Proteomes" id="UP000183002"/>
    </source>
</evidence>
<organism evidence="3 4">
    <name type="scientific">Pseudorhodobacter antarcticus</name>
    <dbReference type="NCBI Taxonomy" id="1077947"/>
    <lineage>
        <taxon>Bacteria</taxon>
        <taxon>Pseudomonadati</taxon>
        <taxon>Pseudomonadota</taxon>
        <taxon>Alphaproteobacteria</taxon>
        <taxon>Rhodobacterales</taxon>
        <taxon>Paracoccaceae</taxon>
        <taxon>Pseudorhodobacter</taxon>
    </lineage>
</organism>
<feature type="domain" description="DUF3131" evidence="2">
    <location>
        <begin position="493"/>
        <end position="850"/>
    </location>
</feature>
<reference evidence="3 4" key="1">
    <citation type="submission" date="2016-10" db="EMBL/GenBank/DDBJ databases">
        <authorList>
            <person name="de Groot N.N."/>
        </authorList>
    </citation>
    <scope>NUCLEOTIDE SEQUENCE [LARGE SCALE GENOMIC DNA]</scope>
    <source>
        <strain evidence="3 4">CGMCC 1.10836</strain>
    </source>
</reference>
<dbReference type="Pfam" id="PF11329">
    <property type="entry name" value="DUF3131"/>
    <property type="match status" value="1"/>
</dbReference>
<keyword evidence="4" id="KW-1185">Reference proteome</keyword>
<accession>A0A1H8N1M8</accession>
<evidence type="ECO:0000259" key="2">
    <source>
        <dbReference type="Pfam" id="PF11329"/>
    </source>
</evidence>
<protein>
    <recommendedName>
        <fullName evidence="2">DUF3131 domain-containing protein</fullName>
    </recommendedName>
</protein>